<evidence type="ECO:0000256" key="1">
    <source>
        <dbReference type="ARBA" id="ARBA00005417"/>
    </source>
</evidence>
<dbReference type="PANTHER" id="PTHR43776">
    <property type="entry name" value="TRANSPORT ATP-BINDING PROTEIN"/>
    <property type="match status" value="1"/>
</dbReference>
<dbReference type="SUPFAM" id="SSF52540">
    <property type="entry name" value="P-loop containing nucleoside triphosphate hydrolases"/>
    <property type="match status" value="1"/>
</dbReference>
<evidence type="ECO:0000256" key="4">
    <source>
        <dbReference type="ARBA" id="ARBA00022840"/>
    </source>
</evidence>
<sequence length="267" mass="28905">MSVHLEIDNVSKTFQVGSHQVQALREVSLQVTRGECLAVVGESGSGKSTLANLILGIHAASSGTIRLDGTALPDTRGPEHRRRIQLVQQNPLSALNPRRRIGASLRLPLDVYDIGPKAGRAARVGELLQEVGLPADFAHRKPSALSGGQRQRVAIARALACGSEIVVLDEPTSALDVLVQARVLTLLDRLRRDRGLTFVFITHDLSVVRNIADRVAIFEKGRLVETGPTEQVFTAPASDYTRRLIGAVPVVSDAEARLRDKLLETSK</sequence>
<dbReference type="PANTHER" id="PTHR43776:SF7">
    <property type="entry name" value="D,D-DIPEPTIDE TRANSPORT ATP-BINDING PROTEIN DDPF-RELATED"/>
    <property type="match status" value="1"/>
</dbReference>
<reference evidence="6 7" key="1">
    <citation type="submission" date="2019-12" db="EMBL/GenBank/DDBJ databases">
        <authorList>
            <person name="Li M."/>
        </authorList>
    </citation>
    <scope>NUCLEOTIDE SEQUENCE [LARGE SCALE GENOMIC DNA]</scope>
    <source>
        <strain evidence="6 7">GBMRC 2024</strain>
    </source>
</reference>
<dbReference type="InterPro" id="IPR003593">
    <property type="entry name" value="AAA+_ATPase"/>
</dbReference>
<feature type="domain" description="ABC transporter" evidence="5">
    <location>
        <begin position="5"/>
        <end position="245"/>
    </location>
</feature>
<evidence type="ECO:0000313" key="6">
    <source>
        <dbReference type="EMBL" id="MXN18830.1"/>
    </source>
</evidence>
<dbReference type="EMBL" id="WUMU01000015">
    <property type="protein sequence ID" value="MXN18830.1"/>
    <property type="molecule type" value="Genomic_DNA"/>
</dbReference>
<dbReference type="InterPro" id="IPR050319">
    <property type="entry name" value="ABC_transp_ATP-bind"/>
</dbReference>
<comment type="caution">
    <text evidence="6">The sequence shown here is derived from an EMBL/GenBank/DDBJ whole genome shotgun (WGS) entry which is preliminary data.</text>
</comment>
<keyword evidence="2" id="KW-0813">Transport</keyword>
<comment type="similarity">
    <text evidence="1">Belongs to the ABC transporter superfamily.</text>
</comment>
<dbReference type="RefSeq" id="WP_160894951.1">
    <property type="nucleotide sequence ID" value="NZ_WUMU01000015.1"/>
</dbReference>
<dbReference type="AlphaFoldDB" id="A0A6L7G681"/>
<dbReference type="SMART" id="SM00382">
    <property type="entry name" value="AAA"/>
    <property type="match status" value="1"/>
</dbReference>
<protein>
    <submittedName>
        <fullName evidence="6">ATP-binding cassette domain-containing protein</fullName>
    </submittedName>
</protein>
<dbReference type="GO" id="GO:0016887">
    <property type="term" value="F:ATP hydrolysis activity"/>
    <property type="evidence" value="ECO:0007669"/>
    <property type="project" value="InterPro"/>
</dbReference>
<name>A0A6L7G681_9RHOB</name>
<evidence type="ECO:0000256" key="2">
    <source>
        <dbReference type="ARBA" id="ARBA00022448"/>
    </source>
</evidence>
<dbReference type="GO" id="GO:0055085">
    <property type="term" value="P:transmembrane transport"/>
    <property type="evidence" value="ECO:0007669"/>
    <property type="project" value="UniProtKB-ARBA"/>
</dbReference>
<dbReference type="GO" id="GO:0005524">
    <property type="term" value="F:ATP binding"/>
    <property type="evidence" value="ECO:0007669"/>
    <property type="project" value="UniProtKB-KW"/>
</dbReference>
<organism evidence="6 7">
    <name type="scientific">Pseudooceanicola albus</name>
    <dbReference type="NCBI Taxonomy" id="2692189"/>
    <lineage>
        <taxon>Bacteria</taxon>
        <taxon>Pseudomonadati</taxon>
        <taxon>Pseudomonadota</taxon>
        <taxon>Alphaproteobacteria</taxon>
        <taxon>Rhodobacterales</taxon>
        <taxon>Paracoccaceae</taxon>
        <taxon>Pseudooceanicola</taxon>
    </lineage>
</organism>
<dbReference type="Gene3D" id="3.40.50.300">
    <property type="entry name" value="P-loop containing nucleotide triphosphate hydrolases"/>
    <property type="match status" value="1"/>
</dbReference>
<keyword evidence="3" id="KW-0547">Nucleotide-binding</keyword>
<gene>
    <name evidence="6" type="ORF">GR170_13350</name>
</gene>
<keyword evidence="4 6" id="KW-0067">ATP-binding</keyword>
<keyword evidence="7" id="KW-1185">Reference proteome</keyword>
<dbReference type="InterPro" id="IPR003439">
    <property type="entry name" value="ABC_transporter-like_ATP-bd"/>
</dbReference>
<dbReference type="PROSITE" id="PS50893">
    <property type="entry name" value="ABC_TRANSPORTER_2"/>
    <property type="match status" value="1"/>
</dbReference>
<dbReference type="InterPro" id="IPR027417">
    <property type="entry name" value="P-loop_NTPase"/>
</dbReference>
<evidence type="ECO:0000259" key="5">
    <source>
        <dbReference type="PROSITE" id="PS50893"/>
    </source>
</evidence>
<dbReference type="CDD" id="cd03257">
    <property type="entry name" value="ABC_NikE_OppD_transporters"/>
    <property type="match status" value="1"/>
</dbReference>
<proteinExistence type="inferred from homology"/>
<dbReference type="InterPro" id="IPR017871">
    <property type="entry name" value="ABC_transporter-like_CS"/>
</dbReference>
<accession>A0A6L7G681</accession>
<dbReference type="PROSITE" id="PS00211">
    <property type="entry name" value="ABC_TRANSPORTER_1"/>
    <property type="match status" value="1"/>
</dbReference>
<dbReference type="Pfam" id="PF00005">
    <property type="entry name" value="ABC_tran"/>
    <property type="match status" value="1"/>
</dbReference>
<evidence type="ECO:0000313" key="7">
    <source>
        <dbReference type="Proteomes" id="UP000477911"/>
    </source>
</evidence>
<dbReference type="Proteomes" id="UP000477911">
    <property type="component" value="Unassembled WGS sequence"/>
</dbReference>
<evidence type="ECO:0000256" key="3">
    <source>
        <dbReference type="ARBA" id="ARBA00022741"/>
    </source>
</evidence>